<feature type="site" description="Interaction with substrate tRNA" evidence="10">
    <location>
        <position position="97"/>
    </location>
</feature>
<comment type="function">
    <text evidence="2 10 12">Catalyzes the transfer of a dimethylallyl group onto the adenine at position 37 in tRNAs that read codons beginning with uridine, leading to the formation of N6-(dimethylallyl)adenosine (i(6)A).</text>
</comment>
<keyword evidence="4 10" id="KW-0808">Transferase</keyword>
<dbReference type="Gene3D" id="3.40.50.300">
    <property type="entry name" value="P-loop containing nucleotide triphosphate hydrolases"/>
    <property type="match status" value="1"/>
</dbReference>
<evidence type="ECO:0000256" key="1">
    <source>
        <dbReference type="ARBA" id="ARBA00001946"/>
    </source>
</evidence>
<comment type="catalytic activity">
    <reaction evidence="9 10 11">
        <text>adenosine(37) in tRNA + dimethylallyl diphosphate = N(6)-dimethylallyladenosine(37) in tRNA + diphosphate</text>
        <dbReference type="Rhea" id="RHEA:26482"/>
        <dbReference type="Rhea" id="RHEA-COMP:10162"/>
        <dbReference type="Rhea" id="RHEA-COMP:10375"/>
        <dbReference type="ChEBI" id="CHEBI:33019"/>
        <dbReference type="ChEBI" id="CHEBI:57623"/>
        <dbReference type="ChEBI" id="CHEBI:74411"/>
        <dbReference type="ChEBI" id="CHEBI:74415"/>
        <dbReference type="EC" id="2.5.1.75"/>
    </reaction>
</comment>
<dbReference type="GO" id="GO:0052381">
    <property type="term" value="F:tRNA dimethylallyltransferase activity"/>
    <property type="evidence" value="ECO:0007669"/>
    <property type="project" value="UniProtKB-EC"/>
</dbReference>
<feature type="binding site" evidence="10">
    <location>
        <begin position="7"/>
        <end position="12"/>
    </location>
    <ligand>
        <name>substrate</name>
    </ligand>
</feature>
<evidence type="ECO:0000256" key="5">
    <source>
        <dbReference type="ARBA" id="ARBA00022694"/>
    </source>
</evidence>
<comment type="caution">
    <text evidence="14">The sequence shown here is derived from an EMBL/GenBank/DDBJ whole genome shotgun (WGS) entry which is preliminary data.</text>
</comment>
<dbReference type="NCBIfam" id="TIGR00174">
    <property type="entry name" value="miaA"/>
    <property type="match status" value="1"/>
</dbReference>
<dbReference type="Proteomes" id="UP001196661">
    <property type="component" value="Unassembled WGS sequence"/>
</dbReference>
<sequence length="318" mass="35302">MIVVGPTASGKSGLALQLAQRLNGVILGADSRQVYKEFDIGTAKPSKADQDLVPHYLIDICKPTATLTVADYQGEAQRLICDIHRGQGQMPFLVGGTGLYVNAIAKGLIIPKVAPQETLRQQLGTLGQPQCYAFLQQVDPAATQRIHPNDAVRTLRALEVYYATGQPISDQQGENPPNYSMVYIGLDCGEDLRQRIERRTHQMIDAGFVDEVERLINRYGGDLSLLNTLGYAEIKQYLAGDITLAEAIMLTVRHTQQFAKRQRTWFRKERAIEWFDSNDPELIGKVWGYLQGELGFLGSEREQNRLLGVPPSSPNPHG</sequence>
<name>A0ABS5Y2K1_9CYAN</name>
<evidence type="ECO:0000313" key="14">
    <source>
        <dbReference type="EMBL" id="MBT9312065.1"/>
    </source>
</evidence>
<evidence type="ECO:0000256" key="12">
    <source>
        <dbReference type="RuleBase" id="RU003784"/>
    </source>
</evidence>
<evidence type="ECO:0000313" key="15">
    <source>
        <dbReference type="Proteomes" id="UP001196661"/>
    </source>
</evidence>
<feature type="binding site" evidence="10">
    <location>
        <begin position="5"/>
        <end position="12"/>
    </location>
    <ligand>
        <name>ATP</name>
        <dbReference type="ChEBI" id="CHEBI:30616"/>
    </ligand>
</feature>
<evidence type="ECO:0000256" key="10">
    <source>
        <dbReference type="HAMAP-Rule" id="MF_00185"/>
    </source>
</evidence>
<feature type="site" description="Interaction with substrate tRNA" evidence="10">
    <location>
        <position position="120"/>
    </location>
</feature>
<gene>
    <name evidence="10 14" type="primary">miaA</name>
    <name evidence="14" type="ORF">IXB28_07595</name>
</gene>
<evidence type="ECO:0000256" key="4">
    <source>
        <dbReference type="ARBA" id="ARBA00022679"/>
    </source>
</evidence>
<evidence type="ECO:0000256" key="6">
    <source>
        <dbReference type="ARBA" id="ARBA00022741"/>
    </source>
</evidence>
<feature type="region of interest" description="Interaction with substrate tRNA" evidence="10">
    <location>
        <begin position="30"/>
        <end position="33"/>
    </location>
</feature>
<comment type="caution">
    <text evidence="10">Lacks conserved residue(s) required for the propagation of feature annotation.</text>
</comment>
<organism evidence="14 15">
    <name type="scientific">Leptothoe kymatousa TAU-MAC 1615</name>
    <dbReference type="NCBI Taxonomy" id="2364775"/>
    <lineage>
        <taxon>Bacteria</taxon>
        <taxon>Bacillati</taxon>
        <taxon>Cyanobacteriota</taxon>
        <taxon>Cyanophyceae</taxon>
        <taxon>Nodosilineales</taxon>
        <taxon>Cymatolegaceae</taxon>
        <taxon>Leptothoe</taxon>
        <taxon>Leptothoe kymatousa</taxon>
    </lineage>
</organism>
<keyword evidence="15" id="KW-1185">Reference proteome</keyword>
<comment type="subunit">
    <text evidence="10">Monomer.</text>
</comment>
<evidence type="ECO:0000256" key="2">
    <source>
        <dbReference type="ARBA" id="ARBA00003213"/>
    </source>
</evidence>
<dbReference type="Pfam" id="PF01715">
    <property type="entry name" value="IPPT"/>
    <property type="match status" value="1"/>
</dbReference>
<comment type="similarity">
    <text evidence="3 10 13">Belongs to the IPP transferase family.</text>
</comment>
<dbReference type="PANTHER" id="PTHR11088">
    <property type="entry name" value="TRNA DIMETHYLALLYLTRANSFERASE"/>
    <property type="match status" value="1"/>
</dbReference>
<dbReference type="PANTHER" id="PTHR11088:SF60">
    <property type="entry name" value="TRNA DIMETHYLALLYLTRANSFERASE"/>
    <property type="match status" value="1"/>
</dbReference>
<keyword evidence="8 10" id="KW-0460">Magnesium</keyword>
<reference evidence="14 15" key="1">
    <citation type="journal article" date="2021" name="Mar. Drugs">
        <title>Genome Reduction and Secondary Metabolism of the Marine Sponge-Associated Cyanobacterium Leptothoe.</title>
        <authorList>
            <person name="Konstantinou D."/>
            <person name="Popin R.V."/>
            <person name="Fewer D.P."/>
            <person name="Sivonen K."/>
            <person name="Gkelis S."/>
        </authorList>
    </citation>
    <scope>NUCLEOTIDE SEQUENCE [LARGE SCALE GENOMIC DNA]</scope>
    <source>
        <strain evidence="14 15">TAU-MAC 1615</strain>
    </source>
</reference>
<protein>
    <recommendedName>
        <fullName evidence="10">tRNA dimethylallyltransferase</fullName>
        <ecNumber evidence="10">2.5.1.75</ecNumber>
    </recommendedName>
    <alternativeName>
        <fullName evidence="10">Dimethylallyl diphosphate:tRNA dimethylallyltransferase</fullName>
        <shortName evidence="10">DMAPP:tRNA dimethylallyltransferase</shortName>
        <shortName evidence="10">DMATase</shortName>
    </alternativeName>
    <alternativeName>
        <fullName evidence="10">Isopentenyl-diphosphate:tRNA isopentenyltransferase</fullName>
        <shortName evidence="10">IPP transferase</shortName>
        <shortName evidence="10">IPPT</shortName>
        <shortName evidence="10">IPTase</shortName>
    </alternativeName>
</protein>
<keyword evidence="7 10" id="KW-0067">ATP-binding</keyword>
<evidence type="ECO:0000256" key="13">
    <source>
        <dbReference type="RuleBase" id="RU003785"/>
    </source>
</evidence>
<keyword evidence="6 10" id="KW-0547">Nucleotide-binding</keyword>
<dbReference type="EC" id="2.5.1.75" evidence="10"/>
<dbReference type="EMBL" id="JADOER010000005">
    <property type="protein sequence ID" value="MBT9312065.1"/>
    <property type="molecule type" value="Genomic_DNA"/>
</dbReference>
<evidence type="ECO:0000256" key="3">
    <source>
        <dbReference type="ARBA" id="ARBA00005842"/>
    </source>
</evidence>
<dbReference type="InterPro" id="IPR027417">
    <property type="entry name" value="P-loop_NTPase"/>
</dbReference>
<dbReference type="HAMAP" id="MF_00185">
    <property type="entry name" value="IPP_trans"/>
    <property type="match status" value="1"/>
</dbReference>
<evidence type="ECO:0000256" key="8">
    <source>
        <dbReference type="ARBA" id="ARBA00022842"/>
    </source>
</evidence>
<comment type="cofactor">
    <cofactor evidence="1 10">
        <name>Mg(2+)</name>
        <dbReference type="ChEBI" id="CHEBI:18420"/>
    </cofactor>
</comment>
<dbReference type="InterPro" id="IPR018022">
    <property type="entry name" value="IPT"/>
</dbReference>
<evidence type="ECO:0000256" key="9">
    <source>
        <dbReference type="ARBA" id="ARBA00049563"/>
    </source>
</evidence>
<keyword evidence="5 10" id="KW-0819">tRNA processing</keyword>
<evidence type="ECO:0000256" key="11">
    <source>
        <dbReference type="RuleBase" id="RU003783"/>
    </source>
</evidence>
<accession>A0ABS5Y2K1</accession>
<dbReference type="SUPFAM" id="SSF52540">
    <property type="entry name" value="P-loop containing nucleoside triphosphate hydrolases"/>
    <property type="match status" value="1"/>
</dbReference>
<dbReference type="Gene3D" id="1.10.20.140">
    <property type="match status" value="1"/>
</dbReference>
<evidence type="ECO:0000256" key="7">
    <source>
        <dbReference type="ARBA" id="ARBA00022840"/>
    </source>
</evidence>
<dbReference type="InterPro" id="IPR039657">
    <property type="entry name" value="Dimethylallyltransferase"/>
</dbReference>
<proteinExistence type="inferred from homology"/>